<feature type="signal peptide" evidence="4">
    <location>
        <begin position="1"/>
        <end position="16"/>
    </location>
</feature>
<keyword evidence="3" id="KW-0812">Transmembrane</keyword>
<evidence type="ECO:0000256" key="2">
    <source>
        <dbReference type="PROSITE-ProRule" id="PRU00302"/>
    </source>
</evidence>
<dbReference type="SUPFAM" id="SSF57535">
    <property type="entry name" value="Complement control module/SCR domain"/>
    <property type="match status" value="2"/>
</dbReference>
<evidence type="ECO:0000259" key="5">
    <source>
        <dbReference type="PROSITE" id="PS50923"/>
    </source>
</evidence>
<evidence type="ECO:0000313" key="7">
    <source>
        <dbReference type="Proteomes" id="UP001234178"/>
    </source>
</evidence>
<keyword evidence="3" id="KW-1133">Transmembrane helix</keyword>
<name>A0ABQ9ZM46_9CRUS</name>
<organism evidence="6 7">
    <name type="scientific">Daphnia magna</name>
    <dbReference type="NCBI Taxonomy" id="35525"/>
    <lineage>
        <taxon>Eukaryota</taxon>
        <taxon>Metazoa</taxon>
        <taxon>Ecdysozoa</taxon>
        <taxon>Arthropoda</taxon>
        <taxon>Crustacea</taxon>
        <taxon>Branchiopoda</taxon>
        <taxon>Diplostraca</taxon>
        <taxon>Cladocera</taxon>
        <taxon>Anomopoda</taxon>
        <taxon>Daphniidae</taxon>
        <taxon>Daphnia</taxon>
    </lineage>
</organism>
<evidence type="ECO:0000256" key="3">
    <source>
        <dbReference type="SAM" id="Phobius"/>
    </source>
</evidence>
<dbReference type="SMART" id="SM00032">
    <property type="entry name" value="CCP"/>
    <property type="match status" value="2"/>
</dbReference>
<evidence type="ECO:0000313" key="6">
    <source>
        <dbReference type="EMBL" id="KAK4014015.1"/>
    </source>
</evidence>
<dbReference type="PROSITE" id="PS50923">
    <property type="entry name" value="SUSHI"/>
    <property type="match status" value="1"/>
</dbReference>
<keyword evidence="3" id="KW-0472">Membrane</keyword>
<dbReference type="EMBL" id="JAOYFB010000004">
    <property type="protein sequence ID" value="KAK4014015.1"/>
    <property type="molecule type" value="Genomic_DNA"/>
</dbReference>
<dbReference type="InterPro" id="IPR035976">
    <property type="entry name" value="Sushi/SCR/CCP_sf"/>
</dbReference>
<accession>A0ABQ9ZM46</accession>
<evidence type="ECO:0000256" key="4">
    <source>
        <dbReference type="SAM" id="SignalP"/>
    </source>
</evidence>
<evidence type="ECO:0000256" key="1">
    <source>
        <dbReference type="ARBA" id="ARBA00023157"/>
    </source>
</evidence>
<keyword evidence="1" id="KW-1015">Disulfide bond</keyword>
<keyword evidence="4" id="KW-0732">Signal</keyword>
<feature type="transmembrane region" description="Helical" evidence="3">
    <location>
        <begin position="269"/>
        <end position="290"/>
    </location>
</feature>
<protein>
    <recommendedName>
        <fullName evidence="5">Sushi domain-containing protein</fullName>
    </recommendedName>
</protein>
<keyword evidence="7" id="KW-1185">Reference proteome</keyword>
<proteinExistence type="predicted"/>
<dbReference type="Gene3D" id="2.10.70.10">
    <property type="entry name" value="Complement Module, domain 1"/>
    <property type="match status" value="2"/>
</dbReference>
<dbReference type="Pfam" id="PF00084">
    <property type="entry name" value="Sushi"/>
    <property type="match status" value="1"/>
</dbReference>
<comment type="caution">
    <text evidence="6">The sequence shown here is derived from an EMBL/GenBank/DDBJ whole genome shotgun (WGS) entry which is preliminary data.</text>
</comment>
<keyword evidence="2" id="KW-0768">Sushi</keyword>
<reference evidence="6 7" key="1">
    <citation type="journal article" date="2023" name="Nucleic Acids Res.">
        <title>The hologenome of Daphnia magna reveals possible DNA methylation and microbiome-mediated evolution of the host genome.</title>
        <authorList>
            <person name="Chaturvedi A."/>
            <person name="Li X."/>
            <person name="Dhandapani V."/>
            <person name="Marshall H."/>
            <person name="Kissane S."/>
            <person name="Cuenca-Cambronero M."/>
            <person name="Asole G."/>
            <person name="Calvet F."/>
            <person name="Ruiz-Romero M."/>
            <person name="Marangio P."/>
            <person name="Guigo R."/>
            <person name="Rago D."/>
            <person name="Mirbahai L."/>
            <person name="Eastwood N."/>
            <person name="Colbourne J.K."/>
            <person name="Zhou J."/>
            <person name="Mallon E."/>
            <person name="Orsini L."/>
        </authorList>
    </citation>
    <scope>NUCLEOTIDE SEQUENCE [LARGE SCALE GENOMIC DNA]</scope>
    <source>
        <strain evidence="6">LRV0_1</strain>
    </source>
</reference>
<comment type="caution">
    <text evidence="2">Lacks conserved residue(s) required for the propagation of feature annotation.</text>
</comment>
<feature type="domain" description="Sushi" evidence="5">
    <location>
        <begin position="82"/>
        <end position="156"/>
    </location>
</feature>
<dbReference type="Proteomes" id="UP001234178">
    <property type="component" value="Unassembled WGS sequence"/>
</dbReference>
<feature type="chain" id="PRO_5046380211" description="Sushi domain-containing protein" evidence="4">
    <location>
        <begin position="17"/>
        <end position="308"/>
    </location>
</feature>
<dbReference type="InterPro" id="IPR000436">
    <property type="entry name" value="Sushi_SCR_CCP_dom"/>
</dbReference>
<sequence>MVGMLALSLLIAQAAAKGGFSEYGVVRNESSGSTLSHGEKLTFDCINSYQPAHGLITSICNNGTWNVIPRCEPDHMITAPKGNCDMPEIPNGMFVQIDGRNVTNNQTYVVGTEIFYKCTDPNKRLIDNSDLEVEHSRRVCDTATRSWKGSLLKCEATCGSLVHQLFRLTLNADDEQELRNVTFNETVLVGERYKVGTNALVYCNLTVFGPNYWSTTFSTIFVELNSTENVVHPTAASNIGIMAVCQSNGTWAGVSIPICGPPTTVVNRLALISFYFCMALSVASLIFYLISKVFNLRKFVGGFENFKT</sequence>
<gene>
    <name evidence="6" type="ORF">OUZ56_026561</name>
</gene>